<comment type="caution">
    <text evidence="1">The sequence shown here is derived from an EMBL/GenBank/DDBJ whole genome shotgun (WGS) entry which is preliminary data.</text>
</comment>
<dbReference type="STRING" id="135208.A0A4Y9ZPK6"/>
<accession>A0A4Y9ZPK6</accession>
<dbReference type="EMBL" id="SFCI01001372">
    <property type="protein sequence ID" value="TFY75953.1"/>
    <property type="molecule type" value="Genomic_DNA"/>
</dbReference>
<dbReference type="SUPFAM" id="SSF52047">
    <property type="entry name" value="RNI-like"/>
    <property type="match status" value="1"/>
</dbReference>
<evidence type="ECO:0000313" key="2">
    <source>
        <dbReference type="Proteomes" id="UP000298061"/>
    </source>
</evidence>
<sequence length="584" mass="66284">MSADLEGVKLDSVDIIPAPLRSESQIISRVPPELLTAIFLYCAGHDFDSEESAKAHPFHDMTGARGRPSWISVTQVSQKWRQVSVGYPHLWRMIPNDLSTQWIEAHFEHSNSVPLIIEVNLKCEKWTAGDRLLRLLLTNTYRLQELYLVDRFASDQPIVPTLCKFVDPAPLLQTLIINGYEPDEYLPSQLFGGFTPSLRRLQLSDNLGLDSSSSFLRELREFHYGFASSIDSVIKVLKEMPKLEILDLTGVSDDWDGEDDIIISDMVQLPCLSEFIFKPLRLEDLYYFLAHSQFSPTTRLDILLALAYGSYVPRDNCWPQALDLVARHYLQPTRKSRGPFQDIFLHISPYSAAFIGWTSLQPAEPVIDTQGPWYTSLYEPSSDRPPHVPFSFHYPGDSQDAWGTFYVDMELMCFLFDVAHVRNAWLDVDTCCKRDLVELQPYVLKAAQSTSWIPTLRLLRSVQLLKLTWKAVRGVLRALVSVGLDLPGVPAGQPPEGRIGILCPNLHTLIIMEAKLSRKKSIFPDLLELVKRRHDCGAGIPELVLQGCKVGEKELRMLGRYTKVSRWGNGTGDGYFVLFLRTYP</sequence>
<name>A0A4Y9ZPK6_9AGAM</name>
<dbReference type="InterPro" id="IPR032675">
    <property type="entry name" value="LRR_dom_sf"/>
</dbReference>
<dbReference type="OrthoDB" id="3266451at2759"/>
<dbReference type="Gene3D" id="3.80.10.10">
    <property type="entry name" value="Ribonuclease Inhibitor"/>
    <property type="match status" value="1"/>
</dbReference>
<dbReference type="Gene3D" id="1.20.1280.50">
    <property type="match status" value="1"/>
</dbReference>
<reference evidence="1 2" key="1">
    <citation type="submission" date="2019-02" db="EMBL/GenBank/DDBJ databases">
        <title>Genome sequencing of the rare red list fungi Hericium alpestre (H. flagellum).</title>
        <authorList>
            <person name="Buettner E."/>
            <person name="Kellner H."/>
        </authorList>
    </citation>
    <scope>NUCLEOTIDE SEQUENCE [LARGE SCALE GENOMIC DNA]</scope>
    <source>
        <strain evidence="1 2">DSM 108284</strain>
    </source>
</reference>
<gene>
    <name evidence="1" type="ORF">EWM64_g8057</name>
</gene>
<keyword evidence="2" id="KW-1185">Reference proteome</keyword>
<evidence type="ECO:0008006" key="3">
    <source>
        <dbReference type="Google" id="ProtNLM"/>
    </source>
</evidence>
<organism evidence="1 2">
    <name type="scientific">Hericium alpestre</name>
    <dbReference type="NCBI Taxonomy" id="135208"/>
    <lineage>
        <taxon>Eukaryota</taxon>
        <taxon>Fungi</taxon>
        <taxon>Dikarya</taxon>
        <taxon>Basidiomycota</taxon>
        <taxon>Agaricomycotina</taxon>
        <taxon>Agaricomycetes</taxon>
        <taxon>Russulales</taxon>
        <taxon>Hericiaceae</taxon>
        <taxon>Hericium</taxon>
    </lineage>
</organism>
<evidence type="ECO:0000313" key="1">
    <source>
        <dbReference type="EMBL" id="TFY75953.1"/>
    </source>
</evidence>
<proteinExistence type="predicted"/>
<dbReference type="AlphaFoldDB" id="A0A4Y9ZPK6"/>
<protein>
    <recommendedName>
        <fullName evidence="3">F-box domain-containing protein</fullName>
    </recommendedName>
</protein>
<dbReference type="Proteomes" id="UP000298061">
    <property type="component" value="Unassembled WGS sequence"/>
</dbReference>